<dbReference type="AlphaFoldDB" id="A0A1E3XD37"/>
<accession>A0A1E3XD37</accession>
<evidence type="ECO:0000313" key="1">
    <source>
        <dbReference type="EMBL" id="ODS33533.1"/>
    </source>
</evidence>
<evidence type="ECO:0000313" key="2">
    <source>
        <dbReference type="Proteomes" id="UP000094056"/>
    </source>
</evidence>
<dbReference type="Proteomes" id="UP000094056">
    <property type="component" value="Unassembled WGS sequence"/>
</dbReference>
<sequence>MAVTKIPKFVQDRFRNIIPETIKEITKGIFRAEVFLLERSEMISAQCVYWSEEAFLTLTVGKFRFSDYLQEFESESYELSFDGWGTKRTECFNSLESAEWKAIDILRGKKVASNDQKGRYYQDDPAQKYRRWTS</sequence>
<organism evidence="1 2">
    <name type="scientific">Candidatus Scalindua rubra</name>
    <dbReference type="NCBI Taxonomy" id="1872076"/>
    <lineage>
        <taxon>Bacteria</taxon>
        <taxon>Pseudomonadati</taxon>
        <taxon>Planctomycetota</taxon>
        <taxon>Candidatus Brocadiia</taxon>
        <taxon>Candidatus Brocadiales</taxon>
        <taxon>Candidatus Scalinduaceae</taxon>
        <taxon>Candidatus Scalindua</taxon>
    </lineage>
</organism>
<protein>
    <submittedName>
        <fullName evidence="1">Uncharacterized protein</fullName>
    </submittedName>
</protein>
<name>A0A1E3XD37_9BACT</name>
<proteinExistence type="predicted"/>
<gene>
    <name evidence="1" type="ORF">SCARUB_01357</name>
</gene>
<reference evidence="1 2" key="1">
    <citation type="submission" date="2016-07" db="EMBL/GenBank/DDBJ databases">
        <title>Draft genome of Scalindua rubra, obtained from a brine-seawater interface in the Red Sea, sheds light on salt adaptation in anammox bacteria.</title>
        <authorList>
            <person name="Speth D.R."/>
            <person name="Lagkouvardos I."/>
            <person name="Wang Y."/>
            <person name="Qian P.-Y."/>
            <person name="Dutilh B.E."/>
            <person name="Jetten M.S."/>
        </authorList>
    </citation>
    <scope>NUCLEOTIDE SEQUENCE [LARGE SCALE GENOMIC DNA]</scope>
    <source>
        <strain evidence="1">BSI-1</strain>
    </source>
</reference>
<comment type="caution">
    <text evidence="1">The sequence shown here is derived from an EMBL/GenBank/DDBJ whole genome shotgun (WGS) entry which is preliminary data.</text>
</comment>
<dbReference type="EMBL" id="MAYW01000026">
    <property type="protein sequence ID" value="ODS33533.1"/>
    <property type="molecule type" value="Genomic_DNA"/>
</dbReference>